<evidence type="ECO:0000313" key="1">
    <source>
        <dbReference type="EMBL" id="QWC10297.1"/>
    </source>
</evidence>
<sequence length="456" mass="50139">MALTPEITALFAKHEELATSLSGRDKEMLDFYKGLQKLRHMGLAVPPDLRDFEAVLNWCRVAVDSIAQRQKVKSFILPGQAEADNVLQENWAANNLDSESALLHKDVLIYGRGFVCVGTNEEDPEHPLVTVESPRELTALVDARYRRISSALRLYGGTAEAPEATLATLYLPDSTVWYAKGSDGWEETDRDDHELGRVPIVMFLNRRLTGEWSGESEMTDVIPHVEIVSRQLTNMQVAGETIAIPKRWAVGMSKGDFADSAGEPLPVWQAYMGAIWASGNKDAKFGQFDGADLKNFHDTIAMEAANVSSVTGLPLRYLGQNSVNPAAEGAIRADESRLVLNVEDKNSTIGDGWAWVQGIVERFRTGQWPLANQIKTEWFDPGTPTFAQKADALTKLHGGGPILSREGTWDELGFSEPRKAKERAYWDAENSDPYLASLADKDVAADAVAIPAPVGN</sequence>
<dbReference type="RefSeq" id="WP_210231511.1">
    <property type="nucleotide sequence ID" value="NZ_CP076022.1"/>
</dbReference>
<gene>
    <name evidence="1" type="ORF">KKR91_01185</name>
</gene>
<dbReference type="EMBL" id="CP076022">
    <property type="protein sequence ID" value="QWC10297.1"/>
    <property type="molecule type" value="Genomic_DNA"/>
</dbReference>
<proteinExistence type="predicted"/>
<dbReference type="Proteomes" id="UP000676885">
    <property type="component" value="Chromosome"/>
</dbReference>
<name>A0A975M5I4_9MICC</name>
<protein>
    <submittedName>
        <fullName evidence="1">Phage portal protein</fullName>
    </submittedName>
</protein>
<keyword evidence="2" id="KW-1185">Reference proteome</keyword>
<dbReference type="AlphaFoldDB" id="A0A975M5I4"/>
<dbReference type="KEGG" id="ajg:KKR91_01185"/>
<dbReference type="InterPro" id="IPR021145">
    <property type="entry name" value="Portal_protein_SPP1_Gp6-like"/>
</dbReference>
<reference evidence="1 2" key="1">
    <citation type="submission" date="2021-05" db="EMBL/GenBank/DDBJ databases">
        <title>Novel species in genus Arthrobacter.</title>
        <authorList>
            <person name="Zhang G."/>
        </authorList>
    </citation>
    <scope>NUCLEOTIDE SEQUENCE [LARGE SCALE GENOMIC DNA]</scope>
    <source>
        <strain evidence="2">zg-ZUI227</strain>
    </source>
</reference>
<dbReference type="Pfam" id="PF05133">
    <property type="entry name" value="SPP1_portal"/>
    <property type="match status" value="1"/>
</dbReference>
<accession>A0A975M5I4</accession>
<evidence type="ECO:0000313" key="2">
    <source>
        <dbReference type="Proteomes" id="UP000676885"/>
    </source>
</evidence>
<organism evidence="1 2">
    <name type="scientific">Arthrobacter jiangjiafuii</name>
    <dbReference type="NCBI Taxonomy" id="2817475"/>
    <lineage>
        <taxon>Bacteria</taxon>
        <taxon>Bacillati</taxon>
        <taxon>Actinomycetota</taxon>
        <taxon>Actinomycetes</taxon>
        <taxon>Micrococcales</taxon>
        <taxon>Micrococcaceae</taxon>
        <taxon>Arthrobacter</taxon>
    </lineage>
</organism>